<protein>
    <recommendedName>
        <fullName evidence="2">Thioredoxin domain-containing protein</fullName>
    </recommendedName>
</protein>
<accession>A0A6C0C6E2</accession>
<organism evidence="3">
    <name type="scientific">viral metagenome</name>
    <dbReference type="NCBI Taxonomy" id="1070528"/>
    <lineage>
        <taxon>unclassified sequences</taxon>
        <taxon>metagenomes</taxon>
        <taxon>organismal metagenomes</taxon>
    </lineage>
</organism>
<evidence type="ECO:0000313" key="3">
    <source>
        <dbReference type="EMBL" id="QHS99892.1"/>
    </source>
</evidence>
<dbReference type="InterPro" id="IPR036249">
    <property type="entry name" value="Thioredoxin-like_sf"/>
</dbReference>
<dbReference type="AlphaFoldDB" id="A0A6C0C6E2"/>
<sequence>MITEITTLPDLKNALDSDRLIIIDFFAIWCGPCMRALPKIEAMSVKYPDIKFYKIDYDTVALKEACALLKVESLPTFCFFKDGKYLSRLEGADEITLENMISKYK</sequence>
<dbReference type="PRINTS" id="PR00421">
    <property type="entry name" value="THIOREDOXIN"/>
</dbReference>
<name>A0A6C0C6E2_9ZZZZ</name>
<evidence type="ECO:0000256" key="1">
    <source>
        <dbReference type="ARBA" id="ARBA00023157"/>
    </source>
</evidence>
<keyword evidence="1" id="KW-1015">Disulfide bond</keyword>
<dbReference type="Pfam" id="PF00085">
    <property type="entry name" value="Thioredoxin"/>
    <property type="match status" value="1"/>
</dbReference>
<dbReference type="CDD" id="cd02947">
    <property type="entry name" value="TRX_family"/>
    <property type="match status" value="1"/>
</dbReference>
<feature type="domain" description="Thioredoxin" evidence="2">
    <location>
        <begin position="1"/>
        <end position="105"/>
    </location>
</feature>
<proteinExistence type="predicted"/>
<evidence type="ECO:0000259" key="2">
    <source>
        <dbReference type="PROSITE" id="PS51352"/>
    </source>
</evidence>
<dbReference type="InterPro" id="IPR005746">
    <property type="entry name" value="Thioredoxin"/>
</dbReference>
<dbReference type="PIRSF" id="PIRSF000077">
    <property type="entry name" value="Thioredoxin"/>
    <property type="match status" value="1"/>
</dbReference>
<dbReference type="PANTHER" id="PTHR46115">
    <property type="entry name" value="THIOREDOXIN-LIKE PROTEIN 1"/>
    <property type="match status" value="1"/>
</dbReference>
<dbReference type="InterPro" id="IPR013766">
    <property type="entry name" value="Thioredoxin_domain"/>
</dbReference>
<dbReference type="Gene3D" id="3.40.30.10">
    <property type="entry name" value="Glutaredoxin"/>
    <property type="match status" value="1"/>
</dbReference>
<dbReference type="PROSITE" id="PS51352">
    <property type="entry name" value="THIOREDOXIN_2"/>
    <property type="match status" value="1"/>
</dbReference>
<dbReference type="GO" id="GO:0015035">
    <property type="term" value="F:protein-disulfide reductase activity"/>
    <property type="evidence" value="ECO:0007669"/>
    <property type="project" value="InterPro"/>
</dbReference>
<reference evidence="3" key="1">
    <citation type="journal article" date="2020" name="Nature">
        <title>Giant virus diversity and host interactions through global metagenomics.</title>
        <authorList>
            <person name="Schulz F."/>
            <person name="Roux S."/>
            <person name="Paez-Espino D."/>
            <person name="Jungbluth S."/>
            <person name="Walsh D.A."/>
            <person name="Denef V.J."/>
            <person name="McMahon K.D."/>
            <person name="Konstantinidis K.T."/>
            <person name="Eloe-Fadrosh E.A."/>
            <person name="Kyrpides N.C."/>
            <person name="Woyke T."/>
        </authorList>
    </citation>
    <scope>NUCLEOTIDE SEQUENCE</scope>
    <source>
        <strain evidence="3">GVMAG-M-3300020192-26</strain>
    </source>
</reference>
<dbReference type="SUPFAM" id="SSF52833">
    <property type="entry name" value="Thioredoxin-like"/>
    <property type="match status" value="1"/>
</dbReference>
<dbReference type="EMBL" id="MN739352">
    <property type="protein sequence ID" value="QHS99892.1"/>
    <property type="molecule type" value="Genomic_DNA"/>
</dbReference>